<proteinExistence type="predicted"/>
<accession>A0A1M7BE88</accession>
<name>A0A1M7BE88_PSETH</name>
<evidence type="ECO:0000313" key="1">
    <source>
        <dbReference type="EMBL" id="SHL53166.1"/>
    </source>
</evidence>
<gene>
    <name evidence="1" type="ORF">SAMN05443637_13519</name>
</gene>
<protein>
    <submittedName>
        <fullName evidence="1">Uncharacterized protein</fullName>
    </submittedName>
</protein>
<dbReference type="Proteomes" id="UP000184363">
    <property type="component" value="Unassembled WGS sequence"/>
</dbReference>
<sequence length="93" mass="10124">MTADDDIATYLRGQLRLRGIGGDTPLAEVLDAVMALEVEGVPAEQIGKWRKATDRASWRIRPPDRETWGTTPAQQAEMARLAGSVVHPGATKQ</sequence>
<organism evidence="1 2">
    <name type="scientific">Pseudonocardia thermophila</name>
    <dbReference type="NCBI Taxonomy" id="1848"/>
    <lineage>
        <taxon>Bacteria</taxon>
        <taxon>Bacillati</taxon>
        <taxon>Actinomycetota</taxon>
        <taxon>Actinomycetes</taxon>
        <taxon>Pseudonocardiales</taxon>
        <taxon>Pseudonocardiaceae</taxon>
        <taxon>Pseudonocardia</taxon>
    </lineage>
</organism>
<reference evidence="1 2" key="1">
    <citation type="submission" date="2016-11" db="EMBL/GenBank/DDBJ databases">
        <authorList>
            <person name="Jaros S."/>
            <person name="Januszkiewicz K."/>
            <person name="Wedrychowicz H."/>
        </authorList>
    </citation>
    <scope>NUCLEOTIDE SEQUENCE [LARGE SCALE GENOMIC DNA]</scope>
    <source>
        <strain evidence="1 2">DSM 43832</strain>
    </source>
</reference>
<keyword evidence="2" id="KW-1185">Reference proteome</keyword>
<dbReference type="EMBL" id="FRAP01000035">
    <property type="protein sequence ID" value="SHL53166.1"/>
    <property type="molecule type" value="Genomic_DNA"/>
</dbReference>
<dbReference type="AlphaFoldDB" id="A0A1M7BE88"/>
<dbReference type="RefSeq" id="WP_073460572.1">
    <property type="nucleotide sequence ID" value="NZ_FRAP01000035.1"/>
</dbReference>
<dbReference type="STRING" id="1848.SAMN05443637_13519"/>
<evidence type="ECO:0000313" key="2">
    <source>
        <dbReference type="Proteomes" id="UP000184363"/>
    </source>
</evidence>